<evidence type="ECO:0000256" key="3">
    <source>
        <dbReference type="ARBA" id="ARBA00022692"/>
    </source>
</evidence>
<evidence type="ECO:0000256" key="7">
    <source>
        <dbReference type="SAM" id="MobiDB-lite"/>
    </source>
</evidence>
<feature type="transmembrane region" description="Helical" evidence="8">
    <location>
        <begin position="204"/>
        <end position="225"/>
    </location>
</feature>
<evidence type="ECO:0000256" key="2">
    <source>
        <dbReference type="ARBA" id="ARBA00007018"/>
    </source>
</evidence>
<keyword evidence="10" id="KW-1185">Reference proteome</keyword>
<evidence type="ECO:0000256" key="5">
    <source>
        <dbReference type="ARBA" id="ARBA00023136"/>
    </source>
</evidence>
<proteinExistence type="inferred from homology"/>
<dbReference type="PANTHER" id="PTHR20855">
    <property type="entry name" value="ADIPOR/PROGESTIN RECEPTOR-RELATED"/>
    <property type="match status" value="1"/>
</dbReference>
<feature type="transmembrane region" description="Helical" evidence="8">
    <location>
        <begin position="82"/>
        <end position="103"/>
    </location>
</feature>
<dbReference type="GO" id="GO:0016020">
    <property type="term" value="C:membrane"/>
    <property type="evidence" value="ECO:0007669"/>
    <property type="project" value="UniProtKB-SubCell"/>
</dbReference>
<dbReference type="GO" id="GO:0038023">
    <property type="term" value="F:signaling receptor activity"/>
    <property type="evidence" value="ECO:0007669"/>
    <property type="project" value="TreeGrafter"/>
</dbReference>
<evidence type="ECO:0000313" key="10">
    <source>
        <dbReference type="Proteomes" id="UP000515908"/>
    </source>
</evidence>
<feature type="transmembrane region" description="Helical" evidence="8">
    <location>
        <begin position="237"/>
        <end position="255"/>
    </location>
</feature>
<comment type="subcellular location">
    <subcellularLocation>
        <location evidence="1">Membrane</location>
        <topology evidence="1">Multi-pass membrane protein</topology>
    </subcellularLocation>
</comment>
<dbReference type="Pfam" id="PF03006">
    <property type="entry name" value="HlyIII"/>
    <property type="match status" value="1"/>
</dbReference>
<evidence type="ECO:0000256" key="8">
    <source>
        <dbReference type="SAM" id="Phobius"/>
    </source>
</evidence>
<feature type="transmembrane region" description="Helical" evidence="8">
    <location>
        <begin position="306"/>
        <end position="323"/>
    </location>
</feature>
<keyword evidence="4 8" id="KW-1133">Transmembrane helix</keyword>
<feature type="transmembrane region" description="Helical" evidence="8">
    <location>
        <begin position="138"/>
        <end position="163"/>
    </location>
</feature>
<dbReference type="Proteomes" id="UP000515908">
    <property type="component" value="Chromosome 01"/>
</dbReference>
<reference evidence="9 10" key="1">
    <citation type="submission" date="2020-08" db="EMBL/GenBank/DDBJ databases">
        <authorList>
            <person name="Newling K."/>
            <person name="Davey J."/>
            <person name="Forrester S."/>
        </authorList>
    </citation>
    <scope>NUCLEOTIDE SEQUENCE [LARGE SCALE GENOMIC DNA]</scope>
    <source>
        <strain evidence="10">Crithidia deanei Carvalho (ATCC PRA-265)</strain>
    </source>
</reference>
<dbReference type="GO" id="GO:0046872">
    <property type="term" value="F:metal ion binding"/>
    <property type="evidence" value="ECO:0007669"/>
    <property type="project" value="UniProtKB-KW"/>
</dbReference>
<protein>
    <submittedName>
        <fullName evidence="9">Haemolysin-III related, putative</fullName>
    </submittedName>
</protein>
<dbReference type="EMBL" id="LR877145">
    <property type="protein sequence ID" value="CAD2213149.1"/>
    <property type="molecule type" value="Genomic_DNA"/>
</dbReference>
<feature type="region of interest" description="Disordered" evidence="7">
    <location>
        <begin position="1"/>
        <end position="35"/>
    </location>
</feature>
<dbReference type="InterPro" id="IPR004254">
    <property type="entry name" value="AdipoR/HlyIII-related"/>
</dbReference>
<feature type="compositionally biased region" description="Basic residues" evidence="7">
    <location>
        <begin position="1"/>
        <end position="24"/>
    </location>
</feature>
<feature type="transmembrane region" description="Helical" evidence="8">
    <location>
        <begin position="175"/>
        <end position="198"/>
    </location>
</feature>
<feature type="binding site" evidence="6">
    <location>
        <position position="159"/>
    </location>
    <ligand>
        <name>Zn(2+)</name>
        <dbReference type="ChEBI" id="CHEBI:29105"/>
    </ligand>
</feature>
<evidence type="ECO:0000256" key="6">
    <source>
        <dbReference type="PIRSR" id="PIRSR604254-1"/>
    </source>
</evidence>
<dbReference type="OrthoDB" id="529367at2759"/>
<feature type="binding site" evidence="6">
    <location>
        <position position="304"/>
    </location>
    <ligand>
        <name>Zn(2+)</name>
        <dbReference type="ChEBI" id="CHEBI:29105"/>
    </ligand>
</feature>
<evidence type="ECO:0000313" key="9">
    <source>
        <dbReference type="EMBL" id="CAD2213149.1"/>
    </source>
</evidence>
<dbReference type="AlphaFoldDB" id="S9WGZ4"/>
<dbReference type="PANTHER" id="PTHR20855:SF52">
    <property type="entry name" value="ADIPONECTIN RECEPTOR PROTEIN"/>
    <property type="match status" value="1"/>
</dbReference>
<evidence type="ECO:0000256" key="4">
    <source>
        <dbReference type="ARBA" id="ARBA00022989"/>
    </source>
</evidence>
<accession>S9WGZ4</accession>
<sequence length="337" mass="38627">MPTSTKRGRSPAKRSNSKGGKTPRSKLPTPHNDDKDYPLYYIDQVPEYLRDNQYILSHYRAYYSFKACVGSLFRLHNETFNIWTHLLGGMYFVYLIYDLYAFLFHEYSDGNGVSFTKDDQQRVVLVSRNGNERTAMPFIIFGLYSFGCLCCMFCSACFHTFLCHLSTPAFRFAHALDYFGITALTVGSFIPFCNYAFACDPEWGVFYLKMIGCFGVVGMLGPFFRRWTSQAFATKKILFYVAMVGSGIIPTLHMLRLPETPIRNPAIKGLLQMLAFYGVGVFIYAFKLPEIFSPGTFDVYFHSHQIWHVFVLAAALTHFYNAVQMYKGHNNDVTCAR</sequence>
<feature type="binding site" evidence="6">
    <location>
        <position position="308"/>
    </location>
    <ligand>
        <name>Zn(2+)</name>
        <dbReference type="ChEBI" id="CHEBI:29105"/>
    </ligand>
</feature>
<feature type="transmembrane region" description="Helical" evidence="8">
    <location>
        <begin position="267"/>
        <end position="286"/>
    </location>
</feature>
<dbReference type="VEuPathDB" id="TriTrypDB:ADEAN_000058500"/>
<keyword evidence="6" id="KW-0862">Zinc</keyword>
<name>S9WGZ4_9TRYP</name>
<comment type="similarity">
    <text evidence="2">Belongs to the ADIPOR family.</text>
</comment>
<organism evidence="9 10">
    <name type="scientific">Angomonas deanei</name>
    <dbReference type="NCBI Taxonomy" id="59799"/>
    <lineage>
        <taxon>Eukaryota</taxon>
        <taxon>Discoba</taxon>
        <taxon>Euglenozoa</taxon>
        <taxon>Kinetoplastea</taxon>
        <taxon>Metakinetoplastina</taxon>
        <taxon>Trypanosomatida</taxon>
        <taxon>Trypanosomatidae</taxon>
        <taxon>Strigomonadinae</taxon>
        <taxon>Angomonas</taxon>
    </lineage>
</organism>
<keyword evidence="6" id="KW-0479">Metal-binding</keyword>
<keyword evidence="3 8" id="KW-0812">Transmembrane</keyword>
<keyword evidence="5 8" id="KW-0472">Membrane</keyword>
<gene>
    <name evidence="9" type="ORF">ADEAN_000058500</name>
</gene>
<evidence type="ECO:0000256" key="1">
    <source>
        <dbReference type="ARBA" id="ARBA00004141"/>
    </source>
</evidence>